<reference evidence="3" key="1">
    <citation type="submission" date="2018-05" db="EMBL/GenBank/DDBJ databases">
        <title>Azospirillum thermophila sp. nov., a novel isolated from hot spring.</title>
        <authorList>
            <person name="Zhao Z."/>
        </authorList>
    </citation>
    <scope>NUCLEOTIDE SEQUENCE [LARGE SCALE GENOMIC DNA]</scope>
    <source>
        <strain evidence="3">CFH 70021</strain>
        <plasmid evidence="3">unnamed3</plasmid>
    </source>
</reference>
<feature type="transmembrane region" description="Helical" evidence="1">
    <location>
        <begin position="177"/>
        <end position="201"/>
    </location>
</feature>
<dbReference type="KEGG" id="azz:DEW08_27990"/>
<geneLocation type="plasmid" evidence="2 3">
    <name>unnamed3</name>
</geneLocation>
<evidence type="ECO:0008006" key="4">
    <source>
        <dbReference type="Google" id="ProtNLM"/>
    </source>
</evidence>
<sequence>MPTASTDPLVAGSPLARGHAMTLAYIALTASSQVFLNHVGGAIPPAVGLFYMALAASLVFNLAERRNAARNHRSLLRHWRSYAALSVAFVLNWLFSYHSVTHAPADFFIAVFFLSSALCSCVAKRRRAKAAVTAAAILAMRQLSGVGFELLATSMLAGVAMYVYYVSSLRFSTDSGLGPVAVVSMRCYALLAGCAGFLAATGTVHELAVAPPVAVDLLILVIANMVLPSFLSQTCLQLVGVTAFTFMNSLIPVLTFGLQSVVADRWQGGMLLAVMIATAALNYDDLLRHLRARARGDAA</sequence>
<keyword evidence="2" id="KW-0614">Plasmid</keyword>
<evidence type="ECO:0000313" key="2">
    <source>
        <dbReference type="EMBL" id="AWK89868.1"/>
    </source>
</evidence>
<feature type="transmembrane region" description="Helical" evidence="1">
    <location>
        <begin position="213"/>
        <end position="246"/>
    </location>
</feature>
<proteinExistence type="predicted"/>
<accession>A0A2S2CZJ8</accession>
<protein>
    <recommendedName>
        <fullName evidence="4">EamA domain-containing protein</fullName>
    </recommendedName>
</protein>
<keyword evidence="1" id="KW-0472">Membrane</keyword>
<keyword evidence="3" id="KW-1185">Reference proteome</keyword>
<feature type="transmembrane region" description="Helical" evidence="1">
    <location>
        <begin position="42"/>
        <end position="63"/>
    </location>
</feature>
<dbReference type="AlphaFoldDB" id="A0A2S2CZJ8"/>
<name>A0A2S2CZJ8_9PROT</name>
<keyword evidence="1" id="KW-1133">Transmembrane helix</keyword>
<feature type="transmembrane region" description="Helical" evidence="1">
    <location>
        <begin position="143"/>
        <end position="165"/>
    </location>
</feature>
<feature type="transmembrane region" description="Helical" evidence="1">
    <location>
        <begin position="75"/>
        <end position="95"/>
    </location>
</feature>
<feature type="transmembrane region" description="Helical" evidence="1">
    <location>
        <begin position="107"/>
        <end position="123"/>
    </location>
</feature>
<dbReference type="Proteomes" id="UP000245629">
    <property type="component" value="Plasmid unnamed3"/>
</dbReference>
<dbReference type="EMBL" id="CP029358">
    <property type="protein sequence ID" value="AWK89868.1"/>
    <property type="molecule type" value="Genomic_DNA"/>
</dbReference>
<gene>
    <name evidence="2" type="ORF">DEW08_27990</name>
</gene>
<keyword evidence="1" id="KW-0812">Transmembrane</keyword>
<evidence type="ECO:0000256" key="1">
    <source>
        <dbReference type="SAM" id="Phobius"/>
    </source>
</evidence>
<organism evidence="2 3">
    <name type="scientific">Azospirillum thermophilum</name>
    <dbReference type="NCBI Taxonomy" id="2202148"/>
    <lineage>
        <taxon>Bacteria</taxon>
        <taxon>Pseudomonadati</taxon>
        <taxon>Pseudomonadota</taxon>
        <taxon>Alphaproteobacteria</taxon>
        <taxon>Rhodospirillales</taxon>
        <taxon>Azospirillaceae</taxon>
        <taxon>Azospirillum</taxon>
    </lineage>
</organism>
<evidence type="ECO:0000313" key="3">
    <source>
        <dbReference type="Proteomes" id="UP000245629"/>
    </source>
</evidence>